<organism evidence="1 2">
    <name type="scientific">Cylicocyclus nassatus</name>
    <name type="common">Nematode worm</name>
    <dbReference type="NCBI Taxonomy" id="53992"/>
    <lineage>
        <taxon>Eukaryota</taxon>
        <taxon>Metazoa</taxon>
        <taxon>Ecdysozoa</taxon>
        <taxon>Nematoda</taxon>
        <taxon>Chromadorea</taxon>
        <taxon>Rhabditida</taxon>
        <taxon>Rhabditina</taxon>
        <taxon>Rhabditomorpha</taxon>
        <taxon>Strongyloidea</taxon>
        <taxon>Strongylidae</taxon>
        <taxon>Cylicocyclus</taxon>
    </lineage>
</organism>
<gene>
    <name evidence="1" type="ORF">CYNAS_LOCUS12937</name>
</gene>
<sequence>MFGTIRPRAPARCHQHRVHSVYVENSAVCMNQSQTLVVDIVPNSPGTQPEEVVIVSCAPYGEDIIHERLSPNHLNSMDIQISLASEGFLNVDIMEKNVVLVAARYAVPTLCQIVSEHNKDVKIIQLTDEGGCTSTSAITPFLRKLAERGTIYTAKLNSSVFSGLNEPQLQCSVVACGDLCIQVGNYTIILF</sequence>
<dbReference type="AlphaFoldDB" id="A0AA36GZ20"/>
<evidence type="ECO:0000313" key="1">
    <source>
        <dbReference type="EMBL" id="CAJ0600954.1"/>
    </source>
</evidence>
<reference evidence="1" key="1">
    <citation type="submission" date="2023-07" db="EMBL/GenBank/DDBJ databases">
        <authorList>
            <consortium name="CYATHOMIX"/>
        </authorList>
    </citation>
    <scope>NUCLEOTIDE SEQUENCE</scope>
    <source>
        <strain evidence="1">N/A</strain>
    </source>
</reference>
<accession>A0AA36GZ20</accession>
<comment type="caution">
    <text evidence="1">The sequence shown here is derived from an EMBL/GenBank/DDBJ whole genome shotgun (WGS) entry which is preliminary data.</text>
</comment>
<dbReference type="EMBL" id="CATQJL010000305">
    <property type="protein sequence ID" value="CAJ0600954.1"/>
    <property type="molecule type" value="Genomic_DNA"/>
</dbReference>
<protein>
    <submittedName>
        <fullName evidence="1">Uncharacterized protein</fullName>
    </submittedName>
</protein>
<keyword evidence="2" id="KW-1185">Reference proteome</keyword>
<dbReference type="Proteomes" id="UP001176961">
    <property type="component" value="Unassembled WGS sequence"/>
</dbReference>
<proteinExistence type="predicted"/>
<name>A0AA36GZ20_CYLNA</name>
<evidence type="ECO:0000313" key="2">
    <source>
        <dbReference type="Proteomes" id="UP001176961"/>
    </source>
</evidence>